<gene>
    <name evidence="4" type="ORF">JVT61DRAFT_10573</name>
</gene>
<feature type="domain" description="L-tryptophan decarboxylase PsiD-like" evidence="3">
    <location>
        <begin position="56"/>
        <end position="199"/>
    </location>
</feature>
<dbReference type="EMBL" id="JAGFBS010000004">
    <property type="protein sequence ID" value="KAG6379998.1"/>
    <property type="molecule type" value="Genomic_DNA"/>
</dbReference>
<sequence>MSEMPFVMRRSPYHGWLPRHREVHRAFIKEKVTKAYARKDRMERSRPGAEPLHTDPVTRFTEVILGDSYMKLPLKRYFSKSTLIPKYGPTDWVDPNYVVTDSETFLHLLDVIVQEPPAYYKAKREDGSIIGEPIGVPMYLVFDMLSNTSAAYDLFRHDPFNVALKNLLDAWGVYLKSTASNVTLTTGPEGWFSPEAMADFVPYIKPLTFEATYICPNPSAENKGFQSWDAFFTRELQPTARPVVLPDNSYLIHNACESTTLRFATDVKLHDTFWLKDQNYSLYDMLGGNDEDAQKFVGGTVYQAFLSPQDYHRWHSPITGTITKAVVLPGTYYAVLFDDGAPADDPDLEQGDPHGALIRSQPWLSVSSTRALIFIQSDNLDIGLVCFIAIGMAEVSTCAITVTEGQRVSVGEELGMFHFGGSSHTLIFGPKAKITFEDLADRPIEPNNHYWINTVIGKVARN</sequence>
<evidence type="ECO:0000256" key="2">
    <source>
        <dbReference type="ARBA" id="ARBA00023239"/>
    </source>
</evidence>
<accession>A0A8I3AE27</accession>
<dbReference type="Pfam" id="PF12588">
    <property type="entry name" value="PSDC"/>
    <property type="match status" value="1"/>
</dbReference>
<reference evidence="4" key="1">
    <citation type="submission" date="2021-03" db="EMBL/GenBank/DDBJ databases">
        <title>Evolutionary innovations through gain and loss of genes in the ectomycorrhizal Boletales.</title>
        <authorList>
            <person name="Wu G."/>
            <person name="Miyauchi S."/>
            <person name="Morin E."/>
            <person name="Yang Z.-L."/>
            <person name="Xu J."/>
            <person name="Martin F.M."/>
        </authorList>
    </citation>
    <scope>NUCLEOTIDE SEQUENCE</scope>
    <source>
        <strain evidence="4">BR01</strain>
    </source>
</reference>
<dbReference type="InterPro" id="IPR003817">
    <property type="entry name" value="PS_Dcarbxylase"/>
</dbReference>
<dbReference type="Proteomes" id="UP000683000">
    <property type="component" value="Unassembled WGS sequence"/>
</dbReference>
<keyword evidence="1" id="KW-0210">Decarboxylase</keyword>
<evidence type="ECO:0000313" key="5">
    <source>
        <dbReference type="Proteomes" id="UP000683000"/>
    </source>
</evidence>
<dbReference type="PANTHER" id="PTHR10067">
    <property type="entry name" value="PHOSPHATIDYLSERINE DECARBOXYLASE"/>
    <property type="match status" value="1"/>
</dbReference>
<organism evidence="4 5">
    <name type="scientific">Boletus reticuloceps</name>
    <dbReference type="NCBI Taxonomy" id="495285"/>
    <lineage>
        <taxon>Eukaryota</taxon>
        <taxon>Fungi</taxon>
        <taxon>Dikarya</taxon>
        <taxon>Basidiomycota</taxon>
        <taxon>Agaricomycotina</taxon>
        <taxon>Agaricomycetes</taxon>
        <taxon>Agaricomycetidae</taxon>
        <taxon>Boletales</taxon>
        <taxon>Boletineae</taxon>
        <taxon>Boletaceae</taxon>
        <taxon>Boletoideae</taxon>
        <taxon>Boletus</taxon>
    </lineage>
</organism>
<evidence type="ECO:0000313" key="4">
    <source>
        <dbReference type="EMBL" id="KAG6379998.1"/>
    </source>
</evidence>
<dbReference type="PANTHER" id="PTHR10067:SF9">
    <property type="entry name" value="PHOSPHATIDYLSERINE DECARBOXYLASE FAMILY PROTEIN (AFU_ORTHOLOGUE AFUA_7G01730)"/>
    <property type="match status" value="1"/>
</dbReference>
<dbReference type="GO" id="GO:0006646">
    <property type="term" value="P:phosphatidylethanolamine biosynthetic process"/>
    <property type="evidence" value="ECO:0007669"/>
    <property type="project" value="TreeGrafter"/>
</dbReference>
<dbReference type="GO" id="GO:0005739">
    <property type="term" value="C:mitochondrion"/>
    <property type="evidence" value="ECO:0007669"/>
    <property type="project" value="TreeGrafter"/>
</dbReference>
<comment type="caution">
    <text evidence="4">The sequence shown here is derived from an EMBL/GenBank/DDBJ whole genome shotgun (WGS) entry which is preliminary data.</text>
</comment>
<evidence type="ECO:0000259" key="3">
    <source>
        <dbReference type="Pfam" id="PF12588"/>
    </source>
</evidence>
<dbReference type="GO" id="GO:0004609">
    <property type="term" value="F:phosphatidylserine decarboxylase activity"/>
    <property type="evidence" value="ECO:0007669"/>
    <property type="project" value="InterPro"/>
</dbReference>
<protein>
    <submittedName>
        <fullName evidence="4">Phosphatidylserine decarboxylase</fullName>
    </submittedName>
</protein>
<dbReference type="Pfam" id="PF02666">
    <property type="entry name" value="PS_Dcarbxylase"/>
    <property type="match status" value="1"/>
</dbReference>
<name>A0A8I3AE27_9AGAM</name>
<evidence type="ECO:0000256" key="1">
    <source>
        <dbReference type="ARBA" id="ARBA00022793"/>
    </source>
</evidence>
<keyword evidence="2" id="KW-0456">Lyase</keyword>
<dbReference type="OrthoDB" id="5973539at2759"/>
<proteinExistence type="predicted"/>
<dbReference type="AlphaFoldDB" id="A0A8I3AE27"/>
<dbReference type="InterPro" id="IPR022237">
    <property type="entry name" value="PsiD-like"/>
</dbReference>
<keyword evidence="5" id="KW-1185">Reference proteome</keyword>